<keyword evidence="4" id="KW-0238">DNA-binding</keyword>
<keyword evidence="3" id="KW-0805">Transcription regulation</keyword>
<dbReference type="Pfam" id="PF22381">
    <property type="entry name" value="Staph_reg_Sar_Rot"/>
    <property type="match status" value="1"/>
</dbReference>
<dbReference type="GO" id="GO:0005737">
    <property type="term" value="C:cytoplasm"/>
    <property type="evidence" value="ECO:0007669"/>
    <property type="project" value="UniProtKB-SubCell"/>
</dbReference>
<dbReference type="PROSITE" id="PS50995">
    <property type="entry name" value="HTH_MARR_2"/>
    <property type="match status" value="1"/>
</dbReference>
<organism evidence="7 8">
    <name type="scientific">Caulobacter vibrioides</name>
    <name type="common">Caulobacter crescentus</name>
    <dbReference type="NCBI Taxonomy" id="155892"/>
    <lineage>
        <taxon>Bacteria</taxon>
        <taxon>Pseudomonadati</taxon>
        <taxon>Pseudomonadota</taxon>
        <taxon>Alphaproteobacteria</taxon>
        <taxon>Caulobacterales</taxon>
        <taxon>Caulobacteraceae</taxon>
        <taxon>Caulobacter</taxon>
    </lineage>
</organism>
<dbReference type="InterPro" id="IPR036388">
    <property type="entry name" value="WH-like_DNA-bd_sf"/>
</dbReference>
<evidence type="ECO:0000313" key="7">
    <source>
        <dbReference type="EMBL" id="OYX04599.1"/>
    </source>
</evidence>
<proteinExistence type="predicted"/>
<dbReference type="AlphaFoldDB" id="A0A258DA27"/>
<dbReference type="PANTHER" id="PTHR33164:SF5">
    <property type="entry name" value="ORGANIC HYDROPEROXIDE RESISTANCE TRANSCRIPTIONAL REGULATOR"/>
    <property type="match status" value="1"/>
</dbReference>
<reference evidence="7 8" key="1">
    <citation type="submission" date="2017-03" db="EMBL/GenBank/DDBJ databases">
        <title>Lifting the veil on microbial sulfur biogeochemistry in mining wastewaters.</title>
        <authorList>
            <person name="Kantor R.S."/>
            <person name="Colenbrander Nelson T."/>
            <person name="Marshall S."/>
            <person name="Bennett D."/>
            <person name="Apte S."/>
            <person name="Camacho D."/>
            <person name="Thomas B.C."/>
            <person name="Warren L.A."/>
            <person name="Banfield J.F."/>
        </authorList>
    </citation>
    <scope>NUCLEOTIDE SEQUENCE [LARGE SCALE GENOMIC DNA]</scope>
    <source>
        <strain evidence="7">32-67-7</strain>
    </source>
</reference>
<dbReference type="InterPro" id="IPR055166">
    <property type="entry name" value="Transc_reg_Sar_Rot_HTH"/>
</dbReference>
<dbReference type="GO" id="GO:0003700">
    <property type="term" value="F:DNA-binding transcription factor activity"/>
    <property type="evidence" value="ECO:0007669"/>
    <property type="project" value="InterPro"/>
</dbReference>
<dbReference type="GO" id="GO:0006950">
    <property type="term" value="P:response to stress"/>
    <property type="evidence" value="ECO:0007669"/>
    <property type="project" value="TreeGrafter"/>
</dbReference>
<dbReference type="PANTHER" id="PTHR33164">
    <property type="entry name" value="TRANSCRIPTIONAL REGULATOR, MARR FAMILY"/>
    <property type="match status" value="1"/>
</dbReference>
<evidence type="ECO:0000313" key="8">
    <source>
        <dbReference type="Proteomes" id="UP000215616"/>
    </source>
</evidence>
<keyword evidence="2" id="KW-0963">Cytoplasm</keyword>
<comment type="subcellular location">
    <subcellularLocation>
        <location evidence="1">Cytoplasm</location>
    </subcellularLocation>
</comment>
<evidence type="ECO:0000256" key="3">
    <source>
        <dbReference type="ARBA" id="ARBA00023015"/>
    </source>
</evidence>
<feature type="domain" description="HTH marR-type" evidence="6">
    <location>
        <begin position="12"/>
        <end position="142"/>
    </location>
</feature>
<evidence type="ECO:0000256" key="1">
    <source>
        <dbReference type="ARBA" id="ARBA00004496"/>
    </source>
</evidence>
<comment type="caution">
    <text evidence="7">The sequence shown here is derived from an EMBL/GenBank/DDBJ whole genome shotgun (WGS) entry which is preliminary data.</text>
</comment>
<dbReference type="SUPFAM" id="SSF46785">
    <property type="entry name" value="Winged helix' DNA-binding domain"/>
    <property type="match status" value="1"/>
</dbReference>
<evidence type="ECO:0000256" key="2">
    <source>
        <dbReference type="ARBA" id="ARBA00022490"/>
    </source>
</evidence>
<evidence type="ECO:0000256" key="4">
    <source>
        <dbReference type="ARBA" id="ARBA00023125"/>
    </source>
</evidence>
<dbReference type="InterPro" id="IPR039422">
    <property type="entry name" value="MarR/SlyA-like"/>
</dbReference>
<dbReference type="Proteomes" id="UP000215616">
    <property type="component" value="Unassembled WGS sequence"/>
</dbReference>
<sequence length="147" mass="15880">MTTKTPPPHPLDQQICFTLYATSMAITRAYKPLLDAMGLTYPQYLVLNALGESDGATIGAIAARLDLESSTVTPLVKRLEAAGLVMRRRGLEDERKVEVTMTEAGRALLGQSGCLNKALLERSGMDGEDLGALNQRIQALHAAIVRD</sequence>
<protein>
    <submittedName>
        <fullName evidence="7">MarR family transcriptional regulator</fullName>
    </submittedName>
</protein>
<dbReference type="Gene3D" id="1.10.10.10">
    <property type="entry name" value="Winged helix-like DNA-binding domain superfamily/Winged helix DNA-binding domain"/>
    <property type="match status" value="1"/>
</dbReference>
<dbReference type="SMART" id="SM00347">
    <property type="entry name" value="HTH_MARR"/>
    <property type="match status" value="1"/>
</dbReference>
<accession>A0A258DA27</accession>
<evidence type="ECO:0000259" key="6">
    <source>
        <dbReference type="PROSITE" id="PS50995"/>
    </source>
</evidence>
<evidence type="ECO:0000256" key="5">
    <source>
        <dbReference type="ARBA" id="ARBA00023163"/>
    </source>
</evidence>
<gene>
    <name evidence="7" type="ORF">B7Z12_06060</name>
</gene>
<dbReference type="InterPro" id="IPR036390">
    <property type="entry name" value="WH_DNA-bd_sf"/>
</dbReference>
<keyword evidence="5" id="KW-0804">Transcription</keyword>
<dbReference type="EMBL" id="NCDQ01000069">
    <property type="protein sequence ID" value="OYX04599.1"/>
    <property type="molecule type" value="Genomic_DNA"/>
</dbReference>
<name>A0A258DA27_CAUVI</name>
<dbReference type="InterPro" id="IPR000835">
    <property type="entry name" value="HTH_MarR-typ"/>
</dbReference>